<dbReference type="EMBL" id="LAZR01035751">
    <property type="protein sequence ID" value="KKL26670.1"/>
    <property type="molecule type" value="Genomic_DNA"/>
</dbReference>
<proteinExistence type="predicted"/>
<sequence>MPKLLLIKRFRGMITTGDVKDIPLDFCYEQQDMSNTLLDSINTRPGTTKSNTTAYAGGLLGLFQYRRRSGQYITLSANTNGEIRGD</sequence>
<accession>A0A0F9BXM1</accession>
<reference evidence="1" key="1">
    <citation type="journal article" date="2015" name="Nature">
        <title>Complex archaea that bridge the gap between prokaryotes and eukaryotes.</title>
        <authorList>
            <person name="Spang A."/>
            <person name="Saw J.H."/>
            <person name="Jorgensen S.L."/>
            <person name="Zaremba-Niedzwiedzka K."/>
            <person name="Martijn J."/>
            <person name="Lind A.E."/>
            <person name="van Eijk R."/>
            <person name="Schleper C."/>
            <person name="Guy L."/>
            <person name="Ettema T.J."/>
        </authorList>
    </citation>
    <scope>NUCLEOTIDE SEQUENCE</scope>
</reference>
<dbReference type="AlphaFoldDB" id="A0A0F9BXM1"/>
<organism evidence="1">
    <name type="scientific">marine sediment metagenome</name>
    <dbReference type="NCBI Taxonomy" id="412755"/>
    <lineage>
        <taxon>unclassified sequences</taxon>
        <taxon>metagenomes</taxon>
        <taxon>ecological metagenomes</taxon>
    </lineage>
</organism>
<comment type="caution">
    <text evidence="1">The sequence shown here is derived from an EMBL/GenBank/DDBJ whole genome shotgun (WGS) entry which is preliminary data.</text>
</comment>
<gene>
    <name evidence="1" type="ORF">LCGC14_2392960</name>
</gene>
<evidence type="ECO:0000313" key="1">
    <source>
        <dbReference type="EMBL" id="KKL26670.1"/>
    </source>
</evidence>
<name>A0A0F9BXM1_9ZZZZ</name>
<protein>
    <submittedName>
        <fullName evidence="1">Uncharacterized protein</fullName>
    </submittedName>
</protein>